<evidence type="ECO:0000256" key="1">
    <source>
        <dbReference type="SAM" id="MobiDB-lite"/>
    </source>
</evidence>
<name>A0A9P0CJW4_9CUCU</name>
<dbReference type="Proteomes" id="UP001153636">
    <property type="component" value="Chromosome 14"/>
</dbReference>
<dbReference type="OrthoDB" id="5418203at2759"/>
<dbReference type="AlphaFoldDB" id="A0A9P0CJW4"/>
<proteinExistence type="predicted"/>
<reference evidence="2" key="1">
    <citation type="submission" date="2022-01" db="EMBL/GenBank/DDBJ databases">
        <authorList>
            <person name="King R."/>
        </authorList>
    </citation>
    <scope>NUCLEOTIDE SEQUENCE</scope>
</reference>
<feature type="region of interest" description="Disordered" evidence="1">
    <location>
        <begin position="676"/>
        <end position="696"/>
    </location>
</feature>
<dbReference type="Gene3D" id="3.30.70.330">
    <property type="match status" value="1"/>
</dbReference>
<feature type="region of interest" description="Disordered" evidence="1">
    <location>
        <begin position="367"/>
        <end position="390"/>
    </location>
</feature>
<sequence length="696" mass="81230">MSNTDIDIILRRLSGRFNKIFYDREFVGCIQEDFKVILKNRSRCCVVVFPLLGPNYFKAVQYQAEIFDLEVILLGSNRRSFIAVCDKKFLINKPKECEEQIMPSNEQECGVGSILKKKRPERQLYVPPAQRRLPATEQSSHNEPTSSVKPKKQPSCKRRDSQKKITNLNESCKPENKHKLNEDPAKEIVENKIHVWWKYALFDPSNRRDYLFFKSTLNFTQLLCNIDFDRNKFFDVKRKSTLYILNNDYVLWQPKFDIFVKKSGNFNVKAIPPSNLYELYTKDDICERMALTEDSFKTETFIEVLDRYYDILCDFEVYWLTKSGTPNTCLDICCKCYYYLITQDIYNGSNVIKEWISDLLTDDYQEPERVPKNESLPEITYPPLKEKPVQPEKPLHHVENLIQSNKPVHLVETPLQPKKPVHHEENPVQPEVHLQNNNLYYLKSTMNVIENSKKDYLEEEKEIMRKTKENINRKSRPIIKYVDEGNDALKIDKDDVSNWEDLFNDEGQLQEDMLKQIVHKVGNDVTIIKAKENYSDYYTKPVNIEELEHMVELYDFPPTLETHDLIHAFSDIKSDAMYVKWVDDTHAILVLGSSLQAQKAINIENPLIKVRPMTAASKLSLSTAYKHGLKPAMKRPPTNLQTARRLITTHLGTKSGISKETSAKERNDLKAAREMKKLVKKNEQDAWEGNLRSSMS</sequence>
<evidence type="ECO:0000313" key="3">
    <source>
        <dbReference type="Proteomes" id="UP001153636"/>
    </source>
</evidence>
<dbReference type="PANTHER" id="PTHR21678:SF0">
    <property type="entry name" value="C3H1-TYPE DOMAIN-CONTAINING PROTEIN"/>
    <property type="match status" value="1"/>
</dbReference>
<dbReference type="InterPro" id="IPR039884">
    <property type="entry name" value="R3HC1/R3HCL"/>
</dbReference>
<dbReference type="EMBL" id="OV651826">
    <property type="protein sequence ID" value="CAH1103544.1"/>
    <property type="molecule type" value="Genomic_DNA"/>
</dbReference>
<keyword evidence="3" id="KW-1185">Reference proteome</keyword>
<dbReference type="InterPro" id="IPR012677">
    <property type="entry name" value="Nucleotide-bd_a/b_plait_sf"/>
</dbReference>
<organism evidence="2 3">
    <name type="scientific">Psylliodes chrysocephalus</name>
    <dbReference type="NCBI Taxonomy" id="3402493"/>
    <lineage>
        <taxon>Eukaryota</taxon>
        <taxon>Metazoa</taxon>
        <taxon>Ecdysozoa</taxon>
        <taxon>Arthropoda</taxon>
        <taxon>Hexapoda</taxon>
        <taxon>Insecta</taxon>
        <taxon>Pterygota</taxon>
        <taxon>Neoptera</taxon>
        <taxon>Endopterygota</taxon>
        <taxon>Coleoptera</taxon>
        <taxon>Polyphaga</taxon>
        <taxon>Cucujiformia</taxon>
        <taxon>Chrysomeloidea</taxon>
        <taxon>Chrysomelidae</taxon>
        <taxon>Galerucinae</taxon>
        <taxon>Alticini</taxon>
        <taxon>Psylliodes</taxon>
    </lineage>
</organism>
<protein>
    <submittedName>
        <fullName evidence="2">Uncharacterized protein</fullName>
    </submittedName>
</protein>
<accession>A0A9P0CJW4</accession>
<gene>
    <name evidence="2" type="ORF">PSYICH_LOCUS4599</name>
</gene>
<feature type="region of interest" description="Disordered" evidence="1">
    <location>
        <begin position="127"/>
        <end position="178"/>
    </location>
</feature>
<dbReference type="PANTHER" id="PTHR21678">
    <property type="entry name" value="GROWTH INHIBITION AND DIFFERENTIATION RELATED PROTEIN 88"/>
    <property type="match status" value="1"/>
</dbReference>
<feature type="compositionally biased region" description="Polar residues" evidence="1">
    <location>
        <begin position="136"/>
        <end position="148"/>
    </location>
</feature>
<evidence type="ECO:0000313" key="2">
    <source>
        <dbReference type="EMBL" id="CAH1103544.1"/>
    </source>
</evidence>